<accession>A0ABS5NRE3</accession>
<gene>
    <name evidence="3" type="ORF">KHA94_08000</name>
</gene>
<name>A0ABS5NRE3_9BACI</name>
<dbReference type="PANTHER" id="PTHR41878:SF1">
    <property type="entry name" value="TNPR PROTEIN"/>
    <property type="match status" value="1"/>
</dbReference>
<dbReference type="Pfam" id="PF07929">
    <property type="entry name" value="PRiA4_ORF3"/>
    <property type="match status" value="1"/>
</dbReference>
<dbReference type="Pfam" id="PF22016">
    <property type="entry name" value="DUF6933"/>
    <property type="match status" value="1"/>
</dbReference>
<protein>
    <submittedName>
        <fullName evidence="3">Plasmid pRiA4b ORF-3 family protein</fullName>
    </submittedName>
</protein>
<reference evidence="3 4" key="1">
    <citation type="submission" date="2021-05" db="EMBL/GenBank/DDBJ databases">
        <title>Novel Bacillus species.</title>
        <authorList>
            <person name="Liu G."/>
        </authorList>
    </citation>
    <scope>NUCLEOTIDE SEQUENCE [LARGE SCALE GENOMIC DNA]</scope>
    <source>
        <strain evidence="3 4">FJAT-49705</strain>
    </source>
</reference>
<keyword evidence="4" id="KW-1185">Reference proteome</keyword>
<dbReference type="PANTHER" id="PTHR41878">
    <property type="entry name" value="LEXA REPRESSOR-RELATED"/>
    <property type="match status" value="1"/>
</dbReference>
<dbReference type="InterPro" id="IPR024047">
    <property type="entry name" value="MM3350-like_sf"/>
</dbReference>
<organism evidence="3 4">
    <name type="scientific">Cytobacillus citreus</name>
    <dbReference type="NCBI Taxonomy" id="2833586"/>
    <lineage>
        <taxon>Bacteria</taxon>
        <taxon>Bacillati</taxon>
        <taxon>Bacillota</taxon>
        <taxon>Bacilli</taxon>
        <taxon>Bacillales</taxon>
        <taxon>Bacillaceae</taxon>
        <taxon>Cytobacillus</taxon>
    </lineage>
</organism>
<comment type="caution">
    <text evidence="3">The sequence shown here is derived from an EMBL/GenBank/DDBJ whole genome shotgun (WGS) entry which is preliminary data.</text>
</comment>
<dbReference type="RefSeq" id="WP_213101617.1">
    <property type="nucleotide sequence ID" value="NZ_JAGYPM010000002.1"/>
</dbReference>
<evidence type="ECO:0000313" key="4">
    <source>
        <dbReference type="Proteomes" id="UP000681027"/>
    </source>
</evidence>
<dbReference type="SUPFAM" id="SSF159941">
    <property type="entry name" value="MM3350-like"/>
    <property type="match status" value="1"/>
</dbReference>
<proteinExistence type="predicted"/>
<dbReference type="Proteomes" id="UP000681027">
    <property type="component" value="Unassembled WGS sequence"/>
</dbReference>
<evidence type="ECO:0000313" key="3">
    <source>
        <dbReference type="EMBL" id="MBS4190146.1"/>
    </source>
</evidence>
<dbReference type="Gene3D" id="3.10.290.30">
    <property type="entry name" value="MM3350-like"/>
    <property type="match status" value="1"/>
</dbReference>
<feature type="domain" description="Plasmid pRiA4b Orf3-like" evidence="1">
    <location>
        <begin position="176"/>
        <end position="370"/>
    </location>
</feature>
<evidence type="ECO:0000259" key="1">
    <source>
        <dbReference type="Pfam" id="PF07929"/>
    </source>
</evidence>
<dbReference type="EMBL" id="JAGYPM010000002">
    <property type="protein sequence ID" value="MBS4190146.1"/>
    <property type="molecule type" value="Genomic_DNA"/>
</dbReference>
<dbReference type="InterPro" id="IPR053864">
    <property type="entry name" value="DUF6933"/>
</dbReference>
<sequence length="378" mass="44531">MLIQCTKKLLDQLDIKPQSHIEAEPLFSWHAHLLTINRRKTVVLVNDQNRYAIVFHGLKAKDFKKLDEVLLQGIRETFLQEGMKEEIVEKFLLQSKEFTYTKTKDRTSVARMNKACENVQFFEELLDSDSIFNTRMSMRVSRDLVGDGKNKYICPNEEMYKDLELFAGEPIFRTKAVQLKVSLKLGKKRNVWRRIVVPVNITFDQLHEFLQTAFGWQDYHLHEFYVYEDAASVHERSINNFVYHEKGHKPIINLVCDEEAFAYPNDVEMKLETDIKLSEYIPAYKKLEYNYDFGDNWQHEIKVEKMIDDYDVNYPVCLEGEGSTPPEDVGGEHGYEEFLKILANPKHPDYKHMVEWGELQGYGDFDIGKVNHILKNRW</sequence>
<evidence type="ECO:0000259" key="2">
    <source>
        <dbReference type="Pfam" id="PF22016"/>
    </source>
</evidence>
<feature type="domain" description="DUF6933" evidence="2">
    <location>
        <begin position="2"/>
        <end position="158"/>
    </location>
</feature>
<dbReference type="InterPro" id="IPR012912">
    <property type="entry name" value="Plasmid_pRiA4b_Orf3-like"/>
</dbReference>